<feature type="transmembrane region" description="Helical" evidence="11">
    <location>
        <begin position="78"/>
        <end position="99"/>
    </location>
</feature>
<comment type="subcellular location">
    <subcellularLocation>
        <location evidence="1">Membrane</location>
        <topology evidence="1">Multi-pass membrane protein</topology>
    </subcellularLocation>
</comment>
<reference evidence="12" key="2">
    <citation type="journal article" date="2019" name="Genome Biol. Evol.">
        <title>Day and night: Metabolic profiles and evolutionary relationships of six axenic non-marine cyanobacteria.</title>
        <authorList>
            <person name="Will S.E."/>
            <person name="Henke P."/>
            <person name="Boedeker C."/>
            <person name="Huang S."/>
            <person name="Brinkmann H."/>
            <person name="Rohde M."/>
            <person name="Jarek M."/>
            <person name="Friedl T."/>
            <person name="Seufert S."/>
            <person name="Schumacher M."/>
            <person name="Overmann J."/>
            <person name="Neumann-Schaal M."/>
            <person name="Petersen J."/>
        </authorList>
    </citation>
    <scope>NUCLEOTIDE SEQUENCE [LARGE SCALE GENOMIC DNA]</scope>
    <source>
        <strain evidence="12">PCC 7102</strain>
    </source>
</reference>
<evidence type="ECO:0000256" key="11">
    <source>
        <dbReference type="SAM" id="Phobius"/>
    </source>
</evidence>
<accession>A0A3S1AGP4</accession>
<feature type="transmembrane region" description="Helical" evidence="11">
    <location>
        <begin position="135"/>
        <end position="153"/>
    </location>
</feature>
<dbReference type="SMART" id="SM01021">
    <property type="entry name" value="Bac_rhodopsin"/>
    <property type="match status" value="1"/>
</dbReference>
<reference evidence="12" key="1">
    <citation type="submission" date="2018-12" db="EMBL/GenBank/DDBJ databases">
        <authorList>
            <person name="Will S."/>
            <person name="Neumann-Schaal M."/>
            <person name="Henke P."/>
        </authorList>
    </citation>
    <scope>NUCLEOTIDE SEQUENCE</scope>
    <source>
        <strain evidence="12">PCC 7102</strain>
    </source>
</reference>
<dbReference type="SUPFAM" id="SSF81321">
    <property type="entry name" value="Family A G protein-coupled receptor-like"/>
    <property type="match status" value="1"/>
</dbReference>
<keyword evidence="10" id="KW-0675">Receptor</keyword>
<comment type="similarity">
    <text evidence="2">Belongs to the archaeal/bacterial/fungal opsin family.</text>
</comment>
<evidence type="ECO:0000313" key="13">
    <source>
        <dbReference type="Proteomes" id="UP000271624"/>
    </source>
</evidence>
<dbReference type="GO" id="GO:0016020">
    <property type="term" value="C:membrane"/>
    <property type="evidence" value="ECO:0007669"/>
    <property type="project" value="UniProtKB-SubCell"/>
</dbReference>
<keyword evidence="3" id="KW-0600">Photoreceptor protein</keyword>
<feature type="transmembrane region" description="Helical" evidence="11">
    <location>
        <begin position="6"/>
        <end position="25"/>
    </location>
</feature>
<evidence type="ECO:0000256" key="4">
    <source>
        <dbReference type="ARBA" id="ARBA00022606"/>
    </source>
</evidence>
<dbReference type="InterPro" id="IPR001425">
    <property type="entry name" value="Arc/bac/fun_rhodopsins"/>
</dbReference>
<dbReference type="GO" id="GO:0007602">
    <property type="term" value="P:phototransduction"/>
    <property type="evidence" value="ECO:0007669"/>
    <property type="project" value="UniProtKB-KW"/>
</dbReference>
<evidence type="ECO:0000256" key="7">
    <source>
        <dbReference type="ARBA" id="ARBA00022989"/>
    </source>
</evidence>
<evidence type="ECO:0000313" key="12">
    <source>
        <dbReference type="EMBL" id="RUT00384.1"/>
    </source>
</evidence>
<keyword evidence="9 11" id="KW-0472">Membrane</keyword>
<keyword evidence="6" id="KW-0681">Retinal protein</keyword>
<dbReference type="EMBL" id="RSCL01000024">
    <property type="protein sequence ID" value="RUT00384.1"/>
    <property type="molecule type" value="Genomic_DNA"/>
</dbReference>
<keyword evidence="13" id="KW-1185">Reference proteome</keyword>
<dbReference type="InterPro" id="IPR018229">
    <property type="entry name" value="Rhodopsin_retinal_BS"/>
</dbReference>
<feature type="transmembrane region" description="Helical" evidence="11">
    <location>
        <begin position="37"/>
        <end position="58"/>
    </location>
</feature>
<dbReference type="Pfam" id="PF01036">
    <property type="entry name" value="Bac_rhodopsin"/>
    <property type="match status" value="1"/>
</dbReference>
<evidence type="ECO:0000256" key="1">
    <source>
        <dbReference type="ARBA" id="ARBA00004141"/>
    </source>
</evidence>
<evidence type="ECO:0000256" key="8">
    <source>
        <dbReference type="ARBA" id="ARBA00022991"/>
    </source>
</evidence>
<keyword evidence="5 11" id="KW-0812">Transmembrane</keyword>
<protein>
    <submittedName>
        <fullName evidence="12">Rhodopsin</fullName>
    </submittedName>
</protein>
<feature type="transmembrane region" description="Helical" evidence="11">
    <location>
        <begin position="106"/>
        <end position="129"/>
    </location>
</feature>
<evidence type="ECO:0000256" key="9">
    <source>
        <dbReference type="ARBA" id="ARBA00023136"/>
    </source>
</evidence>
<gene>
    <name evidence="12" type="ORF">DSM106972_075120</name>
</gene>
<sequence length="266" mass="30335">MDLQVLFQWLYVAGMVLGAVYFMSLSKNPHGVPKYEYLIATFIPIWSGLAYLSMTLPHGDLQQGKIEIAGQITHYARYIDWIVTTPLLLLSLSFTAMHYQSKKDWILISSLMGTQVIVIASGLVADLSVVPWVRYLWYIIGVVAFLLVMSWIWGPLRAKTRSQGLELAKLYDRLTTYFTALWICYPIIWIIGPSGFKIINQTVETLLFCIVPFFSKVGFSVLDLHGLRNLHSSGTQTTIDNLVERTFNLLGSITAPRKLHRLRFRK</sequence>
<proteinExistence type="inferred from homology"/>
<dbReference type="PRINTS" id="PR00251">
    <property type="entry name" value="BACTRLOPSIN"/>
</dbReference>
<keyword evidence="8" id="KW-0157">Chromophore</keyword>
<evidence type="ECO:0000256" key="3">
    <source>
        <dbReference type="ARBA" id="ARBA00022543"/>
    </source>
</evidence>
<evidence type="ECO:0000256" key="6">
    <source>
        <dbReference type="ARBA" id="ARBA00022925"/>
    </source>
</evidence>
<dbReference type="Proteomes" id="UP000271624">
    <property type="component" value="Unassembled WGS sequence"/>
</dbReference>
<dbReference type="AlphaFoldDB" id="A0A3S1AGP4"/>
<evidence type="ECO:0000256" key="10">
    <source>
        <dbReference type="ARBA" id="ARBA00023170"/>
    </source>
</evidence>
<dbReference type="PANTHER" id="PTHR28286">
    <property type="match status" value="1"/>
</dbReference>
<dbReference type="GO" id="GO:0005216">
    <property type="term" value="F:monoatomic ion channel activity"/>
    <property type="evidence" value="ECO:0007669"/>
    <property type="project" value="InterPro"/>
</dbReference>
<dbReference type="PROSITE" id="PS00950">
    <property type="entry name" value="BACTERIAL_OPSIN_1"/>
    <property type="match status" value="1"/>
</dbReference>
<dbReference type="PANTHER" id="PTHR28286:SF2">
    <property type="entry name" value="BACTERIORHODOPSIN _OPSIN, NOPA (EUROFUNG)"/>
    <property type="match status" value="1"/>
</dbReference>
<organism evidence="12 13">
    <name type="scientific">Dulcicalothrix desertica PCC 7102</name>
    <dbReference type="NCBI Taxonomy" id="232991"/>
    <lineage>
        <taxon>Bacteria</taxon>
        <taxon>Bacillati</taxon>
        <taxon>Cyanobacteriota</taxon>
        <taxon>Cyanophyceae</taxon>
        <taxon>Nostocales</taxon>
        <taxon>Calotrichaceae</taxon>
        <taxon>Dulcicalothrix</taxon>
    </lineage>
</organism>
<keyword evidence="7 11" id="KW-1133">Transmembrane helix</keyword>
<evidence type="ECO:0000256" key="2">
    <source>
        <dbReference type="ARBA" id="ARBA00008130"/>
    </source>
</evidence>
<evidence type="ECO:0000256" key="5">
    <source>
        <dbReference type="ARBA" id="ARBA00022692"/>
    </source>
</evidence>
<dbReference type="GO" id="GO:0009881">
    <property type="term" value="F:photoreceptor activity"/>
    <property type="evidence" value="ECO:0007669"/>
    <property type="project" value="UniProtKB-KW"/>
</dbReference>
<dbReference type="RefSeq" id="WP_127085599.1">
    <property type="nucleotide sequence ID" value="NZ_RSCL01000024.1"/>
</dbReference>
<name>A0A3S1AGP4_9CYAN</name>
<keyword evidence="4" id="KW-0716">Sensory transduction</keyword>
<feature type="transmembrane region" description="Helical" evidence="11">
    <location>
        <begin position="174"/>
        <end position="192"/>
    </location>
</feature>
<dbReference type="Gene3D" id="1.20.1070.10">
    <property type="entry name" value="Rhodopsin 7-helix transmembrane proteins"/>
    <property type="match status" value="1"/>
</dbReference>
<dbReference type="OrthoDB" id="70408at2"/>
<comment type="caution">
    <text evidence="12">The sequence shown here is derived from an EMBL/GenBank/DDBJ whole genome shotgun (WGS) entry which is preliminary data.</text>
</comment>